<dbReference type="InterPro" id="IPR049730">
    <property type="entry name" value="SNF2/RAD54-like_C"/>
</dbReference>
<gene>
    <name evidence="5" type="ORF">SPARVUS_LOCUS14588860</name>
</gene>
<keyword evidence="6" id="KW-1185">Reference proteome</keyword>
<evidence type="ECO:0000313" key="6">
    <source>
        <dbReference type="Proteomes" id="UP001162483"/>
    </source>
</evidence>
<proteinExistence type="predicted"/>
<dbReference type="Proteomes" id="UP001162483">
    <property type="component" value="Unassembled WGS sequence"/>
</dbReference>
<evidence type="ECO:0000259" key="4">
    <source>
        <dbReference type="PROSITE" id="PS51194"/>
    </source>
</evidence>
<dbReference type="CDD" id="cd18793">
    <property type="entry name" value="SF2_C_SNF"/>
    <property type="match status" value="1"/>
</dbReference>
<sequence length="240" mass="26838">MAGGLGLNFVGANIVVIFDPTWNPANDLQAIDRAYRIGQCRDVKVFRLISLGTVEEMIYLRQVYKQQLHCVAVGSENAKRYFKAVQGSREHKGELFGVHNLFRLRTQGTCLTKDILEREGQVEAGIRSATMYLNQQSITSNTNTDEGIAKDEKNLKSDDQLQKEGFDFSSDSDDEINDGSRKKSSISAGADRGKQLTLQQCGFSRLLEGALGNQDKKSEKGSKFTGKKKRKWSFELECII</sequence>
<dbReference type="PANTHER" id="PTHR45629">
    <property type="entry name" value="SNF2/RAD54 FAMILY MEMBER"/>
    <property type="match status" value="1"/>
</dbReference>
<dbReference type="EMBL" id="CATNWA010019163">
    <property type="protein sequence ID" value="CAI9611705.1"/>
    <property type="molecule type" value="Genomic_DNA"/>
</dbReference>
<evidence type="ECO:0000313" key="5">
    <source>
        <dbReference type="EMBL" id="CAI9611705.1"/>
    </source>
</evidence>
<accession>A0ABN9GQS4</accession>
<keyword evidence="2" id="KW-0547">Nucleotide-binding</keyword>
<reference evidence="5" key="1">
    <citation type="submission" date="2023-05" db="EMBL/GenBank/DDBJ databases">
        <authorList>
            <person name="Stuckert A."/>
        </authorList>
    </citation>
    <scope>NUCLEOTIDE SEQUENCE</scope>
</reference>
<keyword evidence="2" id="KW-0347">Helicase</keyword>
<protein>
    <recommendedName>
        <fullName evidence="4">Helicase C-terminal domain-containing protein</fullName>
    </recommendedName>
</protein>
<feature type="compositionally biased region" description="Basic and acidic residues" evidence="3">
    <location>
        <begin position="152"/>
        <end position="166"/>
    </location>
</feature>
<feature type="domain" description="Helicase C-terminal" evidence="4">
    <location>
        <begin position="1"/>
        <end position="79"/>
    </location>
</feature>
<dbReference type="PANTHER" id="PTHR45629:SF7">
    <property type="entry name" value="DNA EXCISION REPAIR PROTEIN ERCC-6-RELATED"/>
    <property type="match status" value="1"/>
</dbReference>
<dbReference type="Gene3D" id="3.40.50.300">
    <property type="entry name" value="P-loop containing nucleotide triphosphate hydrolases"/>
    <property type="match status" value="1"/>
</dbReference>
<feature type="region of interest" description="Disordered" evidence="3">
    <location>
        <begin position="152"/>
        <end position="191"/>
    </location>
</feature>
<keyword evidence="1" id="KW-0378">Hydrolase</keyword>
<evidence type="ECO:0000256" key="1">
    <source>
        <dbReference type="ARBA" id="ARBA00022801"/>
    </source>
</evidence>
<evidence type="ECO:0000256" key="3">
    <source>
        <dbReference type="SAM" id="MobiDB-lite"/>
    </source>
</evidence>
<organism evidence="5 6">
    <name type="scientific">Staurois parvus</name>
    <dbReference type="NCBI Taxonomy" id="386267"/>
    <lineage>
        <taxon>Eukaryota</taxon>
        <taxon>Metazoa</taxon>
        <taxon>Chordata</taxon>
        <taxon>Craniata</taxon>
        <taxon>Vertebrata</taxon>
        <taxon>Euteleostomi</taxon>
        <taxon>Amphibia</taxon>
        <taxon>Batrachia</taxon>
        <taxon>Anura</taxon>
        <taxon>Neobatrachia</taxon>
        <taxon>Ranoidea</taxon>
        <taxon>Ranidae</taxon>
        <taxon>Staurois</taxon>
    </lineage>
</organism>
<keyword evidence="2" id="KW-0067">ATP-binding</keyword>
<dbReference type="PROSITE" id="PS51194">
    <property type="entry name" value="HELICASE_CTER"/>
    <property type="match status" value="1"/>
</dbReference>
<dbReference type="InterPro" id="IPR001650">
    <property type="entry name" value="Helicase_C-like"/>
</dbReference>
<dbReference type="Pfam" id="PF00271">
    <property type="entry name" value="Helicase_C"/>
    <property type="match status" value="1"/>
</dbReference>
<dbReference type="SUPFAM" id="SSF52540">
    <property type="entry name" value="P-loop containing nucleoside triphosphate hydrolases"/>
    <property type="match status" value="1"/>
</dbReference>
<dbReference type="InterPro" id="IPR050496">
    <property type="entry name" value="SNF2_RAD54_helicase_repair"/>
</dbReference>
<comment type="caution">
    <text evidence="5">The sequence shown here is derived from an EMBL/GenBank/DDBJ whole genome shotgun (WGS) entry which is preliminary data.</text>
</comment>
<dbReference type="InterPro" id="IPR027417">
    <property type="entry name" value="P-loop_NTPase"/>
</dbReference>
<evidence type="ECO:0000256" key="2">
    <source>
        <dbReference type="ARBA" id="ARBA00022806"/>
    </source>
</evidence>
<name>A0ABN9GQS4_9NEOB</name>